<dbReference type="Gene3D" id="3.50.40.10">
    <property type="entry name" value="Phenylalanyl-trna Synthetase, Chain B, domain 3"/>
    <property type="match status" value="1"/>
</dbReference>
<evidence type="ECO:0000259" key="1">
    <source>
        <dbReference type="SMART" id="SM00873"/>
    </source>
</evidence>
<protein>
    <submittedName>
        <fullName evidence="2">Phenylalanine--tRNA ligase beta subunit-related protein</fullName>
    </submittedName>
</protein>
<accession>A0AAW5MT42</accession>
<feature type="non-terminal residue" evidence="2">
    <location>
        <position position="85"/>
    </location>
</feature>
<proteinExistence type="predicted"/>
<dbReference type="GO" id="GO:0004826">
    <property type="term" value="F:phenylalanine-tRNA ligase activity"/>
    <property type="evidence" value="ECO:0007669"/>
    <property type="project" value="InterPro"/>
</dbReference>
<evidence type="ECO:0000313" key="2">
    <source>
        <dbReference type="EMBL" id="MCR6679229.1"/>
    </source>
</evidence>
<feature type="non-terminal residue" evidence="2">
    <location>
        <position position="1"/>
    </location>
</feature>
<dbReference type="GO" id="GO:0003723">
    <property type="term" value="F:RNA binding"/>
    <property type="evidence" value="ECO:0007669"/>
    <property type="project" value="InterPro"/>
</dbReference>
<dbReference type="InterPro" id="IPR005146">
    <property type="entry name" value="B3/B4_tRNA-bd"/>
</dbReference>
<comment type="caution">
    <text evidence="2">The sequence shown here is derived from an EMBL/GenBank/DDBJ whole genome shotgun (WGS) entry which is preliminary data.</text>
</comment>
<organism evidence="2 3">
    <name type="scientific">Escherichia marmotae</name>
    <dbReference type="NCBI Taxonomy" id="1499973"/>
    <lineage>
        <taxon>Bacteria</taxon>
        <taxon>Pseudomonadati</taxon>
        <taxon>Pseudomonadota</taxon>
        <taxon>Gammaproteobacteria</taxon>
        <taxon>Enterobacterales</taxon>
        <taxon>Enterobacteriaceae</taxon>
        <taxon>Escherichia</taxon>
    </lineage>
</organism>
<reference evidence="2" key="1">
    <citation type="submission" date="2022-07" db="EMBL/GenBank/DDBJ databases">
        <title>Diversity of ethanolamine utilization by human commensal Escherichia coli.</title>
        <authorList>
            <person name="Jubelin G."/>
        </authorList>
    </citation>
    <scope>NUCLEOTIDE SEQUENCE</scope>
    <source>
        <strain evidence="2">S1</strain>
    </source>
</reference>
<dbReference type="Pfam" id="PF03483">
    <property type="entry name" value="B3_4"/>
    <property type="match status" value="1"/>
</dbReference>
<dbReference type="SMART" id="SM00873">
    <property type="entry name" value="B3_4"/>
    <property type="match status" value="1"/>
</dbReference>
<dbReference type="EMBL" id="JANPXH010000987">
    <property type="protein sequence ID" value="MCR6679229.1"/>
    <property type="molecule type" value="Genomic_DNA"/>
</dbReference>
<gene>
    <name evidence="2" type="ORF">NVV43_27565</name>
</gene>
<dbReference type="AlphaFoldDB" id="A0AAW5MT42"/>
<keyword evidence="2" id="KW-0436">Ligase</keyword>
<name>A0AAW5MT42_9ESCH</name>
<dbReference type="Proteomes" id="UP001206878">
    <property type="component" value="Unassembled WGS sequence"/>
</dbReference>
<dbReference type="SUPFAM" id="SSF56037">
    <property type="entry name" value="PheT/TilS domain"/>
    <property type="match status" value="1"/>
</dbReference>
<evidence type="ECO:0000313" key="3">
    <source>
        <dbReference type="Proteomes" id="UP001206878"/>
    </source>
</evidence>
<dbReference type="InterPro" id="IPR020825">
    <property type="entry name" value="Phe-tRNA_synthase-like_B3/B4"/>
</dbReference>
<feature type="domain" description="B3/B4 tRNA-binding" evidence="1">
    <location>
        <begin position="13"/>
        <end position="85"/>
    </location>
</feature>
<sequence>DEPVDIRVEDFEGCPRYIGRVVHGARVGLSPAWLKARLLAAGTRSISNVVDITNYVMLALGSPLHAFDLSLLAEGRIVVRRAQPG</sequence>